<evidence type="ECO:0000313" key="3">
    <source>
        <dbReference type="EMBL" id="CAK4032163.1"/>
    </source>
</evidence>
<feature type="compositionally biased region" description="Polar residues" evidence="1">
    <location>
        <begin position="1129"/>
        <end position="1138"/>
    </location>
</feature>
<evidence type="ECO:0000313" key="4">
    <source>
        <dbReference type="Proteomes" id="UP001296104"/>
    </source>
</evidence>
<keyword evidence="4" id="KW-1185">Reference proteome</keyword>
<dbReference type="Pfam" id="PF04212">
    <property type="entry name" value="MIT"/>
    <property type="match status" value="1"/>
</dbReference>
<dbReference type="PANTHER" id="PTHR37327:SF1">
    <property type="entry name" value="MICROTUBULE INTERACTING AND TRANSPORT DOMAIN-CONTAINING PROTEIN"/>
    <property type="match status" value="1"/>
</dbReference>
<feature type="compositionally biased region" description="Basic and acidic residues" evidence="1">
    <location>
        <begin position="285"/>
        <end position="294"/>
    </location>
</feature>
<feature type="compositionally biased region" description="Polar residues" evidence="1">
    <location>
        <begin position="1146"/>
        <end position="1159"/>
    </location>
</feature>
<feature type="region of interest" description="Disordered" evidence="1">
    <location>
        <begin position="1110"/>
        <end position="1195"/>
    </location>
</feature>
<feature type="compositionally biased region" description="Basic and acidic residues" evidence="1">
    <location>
        <begin position="1183"/>
        <end position="1193"/>
    </location>
</feature>
<dbReference type="SUPFAM" id="SSF116846">
    <property type="entry name" value="MIT domain"/>
    <property type="match status" value="1"/>
</dbReference>
<feature type="compositionally biased region" description="Polar residues" evidence="1">
    <location>
        <begin position="679"/>
        <end position="719"/>
    </location>
</feature>
<evidence type="ECO:0000259" key="2">
    <source>
        <dbReference type="SMART" id="SM00745"/>
    </source>
</evidence>
<dbReference type="AlphaFoldDB" id="A0AAI8Z4A4"/>
<dbReference type="SMART" id="SM00745">
    <property type="entry name" value="MIT"/>
    <property type="match status" value="1"/>
</dbReference>
<feature type="compositionally biased region" description="Polar residues" evidence="1">
    <location>
        <begin position="778"/>
        <end position="791"/>
    </location>
</feature>
<feature type="compositionally biased region" description="Polar residues" evidence="1">
    <location>
        <begin position="128"/>
        <end position="140"/>
    </location>
</feature>
<sequence>MQAGTAAVSSAGSPFDTNGATLLQQPPQRQQHQQRRLSHRSTSLSSGSVVTIGRSHSRVRSHSPGNDGTLMPLRLARDSMSHEHRRRKSVAIDPSEHRVGNDNTVDRWSHSTSSSVASSTRRNRSSSGAVLSSIVGQSFSPRHKPLTALDRSPRASPPRRHVRNHSQSYTGSPTRHSRRSSKAGNLAPSLTALPPLHTTPALTDPNDTESPSTTQTIPTPSIHSSYVPNEYFQGADVYNPYGMAKTQRITMARNQFAPMSVPNASRAVGSESQEAMKHAHPSTSRNDHDRKAKTAGESSIRPRTRERTEKDKKTMLSKALQKANTAVLLDNAQNYEGALEAYNDACDLLTQVMERTSGEDDKHKLDAIRVTYSNRMGELRQLVQEMPATSDEKNLPARPMSADSVSLKSPRAGSISPIDGAVESSRPETQYVRSSENVPRLSYTRNDRDSFFERTMRAVETSFESDTQTDTTESTLARPEDELPEERHTRRPSVHLSPPEHTEYMPRPLSPRRPPSPQMQAQAEEAWQQQPEPAQDDEREPVRDRADSKDSTSWLDTIDESGTSCSDSVHSLDEQGMHRKHIRGTSGGTDPDFDAAFDAAVEAAYDEGLEPDLEARRKRLTALRRAQNDSVQVPASEINEILPGSFESRSALSLDPDDEEEERILDELTNDYGSGFNFELQSKSALPRQSDSSGYSRSTWQSSQLSDRATNATSLSTVAEDTPGGRSSKPTGPMATRARGESAALPPPSAPPTGALPPPPGAGTNRLSGVRSRRLSGMNQKQLKIETSPQAPQARKRASTFHHSTSPFAEDEEETHALGKDRYGERLEPTPSDTHHDNILKSPPSLEFHSAFDGISKPPDEPTIDYRPSYEEVPSDLSAPRPTLFRKNKSSISLREHAGHTLLQASPDLEPPMATPMSSTFMSFAAAKRNQNPLTSQRANFPAFGPSLVDGQQPGGGVYLFDTSLSVAQTPVSPRSPRSPNLTPMPLGLEPCPEPFLLRPFWLMRALSQTIIHPRGGFLTTKVFIPRKVWQTRGVKLKLLEDKIANCDLLTAALGRLAGVDTYDADAVMDELQSFEEVMERVQTVLAKKLGSDVGVHGVTGMFKDATASGANSATGSGAENAPADKSAKSNSGKSYLTSWRKLRNKSSGAPLSGSSQPASAKPTAEREQHSMPSVPMTSYVPVERRGSKKEARNTAFEGPYQEYMGSLARLFDGIQVLDQIARQVEDPGLKHSSPTHVGLELSIRHAAEFFGFYVCRFVLADLGLLMDKFLKRGTEWVLA</sequence>
<dbReference type="Gene3D" id="1.20.58.80">
    <property type="entry name" value="Phosphotransferase system, lactose/cellobiose-type IIA subunit"/>
    <property type="match status" value="1"/>
</dbReference>
<feature type="compositionally biased region" description="Low complexity" evidence="1">
    <location>
        <begin position="110"/>
        <end position="120"/>
    </location>
</feature>
<dbReference type="InterPro" id="IPR036181">
    <property type="entry name" value="MIT_dom_sf"/>
</dbReference>
<feature type="compositionally biased region" description="Low complexity" evidence="1">
    <location>
        <begin position="460"/>
        <end position="475"/>
    </location>
</feature>
<name>A0AAI8Z4A4_9PEZI</name>
<feature type="compositionally biased region" description="Basic and acidic residues" evidence="1">
    <location>
        <begin position="815"/>
        <end position="839"/>
    </location>
</feature>
<feature type="compositionally biased region" description="Polar residues" evidence="1">
    <location>
        <begin position="7"/>
        <end position="20"/>
    </location>
</feature>
<proteinExistence type="predicted"/>
<feature type="region of interest" description="Disordered" evidence="1">
    <location>
        <begin position="1"/>
        <end position="225"/>
    </location>
</feature>
<feature type="compositionally biased region" description="Basic and acidic residues" evidence="1">
    <location>
        <begin position="303"/>
        <end position="313"/>
    </location>
</feature>
<evidence type="ECO:0000256" key="1">
    <source>
        <dbReference type="SAM" id="MobiDB-lite"/>
    </source>
</evidence>
<protein>
    <recommendedName>
        <fullName evidence="2">MIT domain-containing protein</fullName>
    </recommendedName>
</protein>
<accession>A0AAI8Z4A4</accession>
<feature type="compositionally biased region" description="Basic and acidic residues" evidence="1">
    <location>
        <begin position="540"/>
        <end position="550"/>
    </location>
</feature>
<feature type="compositionally biased region" description="Low complexity" evidence="1">
    <location>
        <begin position="208"/>
        <end position="225"/>
    </location>
</feature>
<comment type="caution">
    <text evidence="3">The sequence shown here is derived from an EMBL/GenBank/DDBJ whole genome shotgun (WGS) entry which is preliminary data.</text>
</comment>
<dbReference type="EMBL" id="CAVMBE010000059">
    <property type="protein sequence ID" value="CAK4032163.1"/>
    <property type="molecule type" value="Genomic_DNA"/>
</dbReference>
<feature type="region of interest" description="Disordered" evidence="1">
    <location>
        <begin position="388"/>
        <end position="440"/>
    </location>
</feature>
<feature type="region of interest" description="Disordered" evidence="1">
    <location>
        <begin position="263"/>
        <end position="313"/>
    </location>
</feature>
<feature type="compositionally biased region" description="Low complexity" evidence="1">
    <location>
        <begin position="21"/>
        <end position="31"/>
    </location>
</feature>
<dbReference type="PANTHER" id="PTHR37327">
    <property type="entry name" value="CHROMOSOME 1, WHOLE GENOME SHOTGUN SEQUENCE"/>
    <property type="match status" value="1"/>
</dbReference>
<feature type="compositionally biased region" description="Pro residues" evidence="1">
    <location>
        <begin position="508"/>
        <end position="517"/>
    </location>
</feature>
<feature type="compositionally biased region" description="Basic and acidic residues" evidence="1">
    <location>
        <begin position="94"/>
        <end position="109"/>
    </location>
</feature>
<feature type="compositionally biased region" description="Basic and acidic residues" evidence="1">
    <location>
        <begin position="478"/>
        <end position="488"/>
    </location>
</feature>
<gene>
    <name evidence="3" type="ORF">LECACI_7A007321</name>
</gene>
<feature type="region of interest" description="Disordered" evidence="1">
    <location>
        <begin position="668"/>
        <end position="883"/>
    </location>
</feature>
<dbReference type="InterPro" id="IPR007330">
    <property type="entry name" value="MIT_dom"/>
</dbReference>
<feature type="compositionally biased region" description="Low complexity" evidence="1">
    <location>
        <begin position="518"/>
        <end position="533"/>
    </location>
</feature>
<dbReference type="Proteomes" id="UP001296104">
    <property type="component" value="Unassembled WGS sequence"/>
</dbReference>
<feature type="compositionally biased region" description="Low complexity" evidence="1">
    <location>
        <begin position="1110"/>
        <end position="1122"/>
    </location>
</feature>
<feature type="compositionally biased region" description="Polar residues" evidence="1">
    <location>
        <begin position="551"/>
        <end position="569"/>
    </location>
</feature>
<feature type="region of interest" description="Disordered" evidence="1">
    <location>
        <begin position="459"/>
        <end position="594"/>
    </location>
</feature>
<organism evidence="3 4">
    <name type="scientific">Lecanosticta acicola</name>
    <dbReference type="NCBI Taxonomy" id="111012"/>
    <lineage>
        <taxon>Eukaryota</taxon>
        <taxon>Fungi</taxon>
        <taxon>Dikarya</taxon>
        <taxon>Ascomycota</taxon>
        <taxon>Pezizomycotina</taxon>
        <taxon>Dothideomycetes</taxon>
        <taxon>Dothideomycetidae</taxon>
        <taxon>Mycosphaerellales</taxon>
        <taxon>Mycosphaerellaceae</taxon>
        <taxon>Lecanosticta</taxon>
    </lineage>
</organism>
<feature type="compositionally biased region" description="Pro residues" evidence="1">
    <location>
        <begin position="745"/>
        <end position="761"/>
    </location>
</feature>
<feature type="compositionally biased region" description="Polar residues" evidence="1">
    <location>
        <begin position="427"/>
        <end position="437"/>
    </location>
</feature>
<feature type="compositionally biased region" description="Polar residues" evidence="1">
    <location>
        <begin position="165"/>
        <end position="174"/>
    </location>
</feature>
<reference evidence="3" key="1">
    <citation type="submission" date="2023-11" db="EMBL/GenBank/DDBJ databases">
        <authorList>
            <person name="Alioto T."/>
            <person name="Alioto T."/>
            <person name="Gomez Garrido J."/>
        </authorList>
    </citation>
    <scope>NUCLEOTIDE SEQUENCE</scope>
</reference>
<feature type="domain" description="MIT" evidence="2">
    <location>
        <begin position="312"/>
        <end position="387"/>
    </location>
</feature>